<accession>D9PL34</accession>
<dbReference type="InterPro" id="IPR000868">
    <property type="entry name" value="Isochorismatase-like_dom"/>
</dbReference>
<protein>
    <submittedName>
        <fullName evidence="2">Pyrazinamidase / nicotinamidase</fullName>
    </submittedName>
</protein>
<evidence type="ECO:0000259" key="1">
    <source>
        <dbReference type="Pfam" id="PF00857"/>
    </source>
</evidence>
<organism evidence="2">
    <name type="scientific">sediment metagenome</name>
    <dbReference type="NCBI Taxonomy" id="749907"/>
    <lineage>
        <taxon>unclassified sequences</taxon>
        <taxon>metagenomes</taxon>
        <taxon>ecological metagenomes</taxon>
    </lineage>
</organism>
<feature type="non-terminal residue" evidence="2">
    <location>
        <position position="1"/>
    </location>
</feature>
<dbReference type="AlphaFoldDB" id="D9PL34"/>
<reference evidence="2" key="2">
    <citation type="journal article" date="2011" name="Microb. Ecol.">
        <title>Taxonomic and Functional Metagenomic Profiling of the Microbial Community in the Anoxic Sediment of a Sub-saline Shallow Lake (Laguna de Carrizo, Central Spain).</title>
        <authorList>
            <person name="Ferrer M."/>
            <person name="Guazzaroni M.E."/>
            <person name="Richter M."/>
            <person name="Garcia-Salamanca A."/>
            <person name="Yarza P."/>
            <person name="Suarez-Suarez A."/>
            <person name="Solano J."/>
            <person name="Alcaide M."/>
            <person name="van Dillewijn P."/>
            <person name="Molina-Henares M.A."/>
            <person name="Lopez-Cortes N."/>
            <person name="Al-Ramahi Y."/>
            <person name="Guerrero C."/>
            <person name="Acosta A."/>
            <person name="de Eugenio L.I."/>
            <person name="Martinez V."/>
            <person name="Marques S."/>
            <person name="Rojo F."/>
            <person name="Santero E."/>
            <person name="Genilloud O."/>
            <person name="Perez-Perez J."/>
            <person name="Rossello-Mora R."/>
            <person name="Ramos J.L."/>
        </authorList>
    </citation>
    <scope>NUCLEOTIDE SEQUENCE</scope>
</reference>
<proteinExistence type="predicted"/>
<sequence>TTNFCVLTTAMDALCCDFKAVILEDCTTAAAESIHRQTLDIYRKNVLYPLFRVLNSEQLLKELSIEQKA</sequence>
<dbReference type="Pfam" id="PF00857">
    <property type="entry name" value="Isochorismatase"/>
    <property type="match status" value="1"/>
</dbReference>
<gene>
    <name evidence="2" type="ORF">LDC_2257</name>
</gene>
<dbReference type="EMBL" id="ADZX01000679">
    <property type="protein sequence ID" value="EFK95733.1"/>
    <property type="molecule type" value="Genomic_DNA"/>
</dbReference>
<reference evidence="2" key="1">
    <citation type="submission" date="2010-07" db="EMBL/GenBank/DDBJ databases">
        <authorList>
            <consortium name="CONSOLIDER consortium CSD2007-00005"/>
            <person name="Guazzaroni M.-E."/>
            <person name="Richter M."/>
            <person name="Garcia-Salamanca A."/>
            <person name="Yarza P."/>
            <person name="Ferrer M."/>
        </authorList>
    </citation>
    <scope>NUCLEOTIDE SEQUENCE</scope>
</reference>
<comment type="caution">
    <text evidence="2">The sequence shown here is derived from an EMBL/GenBank/DDBJ whole genome shotgun (WGS) entry which is preliminary data.</text>
</comment>
<name>D9PL34_9ZZZZ</name>
<dbReference type="Gene3D" id="3.40.50.850">
    <property type="entry name" value="Isochorismatase-like"/>
    <property type="match status" value="1"/>
</dbReference>
<evidence type="ECO:0000313" key="2">
    <source>
        <dbReference type="EMBL" id="EFK95733.1"/>
    </source>
</evidence>
<dbReference type="InterPro" id="IPR036380">
    <property type="entry name" value="Isochorismatase-like_sf"/>
</dbReference>
<dbReference type="SUPFAM" id="SSF52499">
    <property type="entry name" value="Isochorismatase-like hydrolases"/>
    <property type="match status" value="1"/>
</dbReference>
<feature type="domain" description="Isochorismatase-like" evidence="1">
    <location>
        <begin position="2"/>
        <end position="45"/>
    </location>
</feature>